<evidence type="ECO:0000256" key="7">
    <source>
        <dbReference type="SAM" id="SignalP"/>
    </source>
</evidence>
<evidence type="ECO:0000259" key="8">
    <source>
        <dbReference type="SMART" id="SM00198"/>
    </source>
</evidence>
<organism evidence="9 10">
    <name type="scientific">Anolis carolinensis</name>
    <name type="common">Green anole</name>
    <name type="synonym">American chameleon</name>
    <dbReference type="NCBI Taxonomy" id="28377"/>
    <lineage>
        <taxon>Eukaryota</taxon>
        <taxon>Metazoa</taxon>
        <taxon>Chordata</taxon>
        <taxon>Craniata</taxon>
        <taxon>Vertebrata</taxon>
        <taxon>Euteleostomi</taxon>
        <taxon>Lepidosauria</taxon>
        <taxon>Squamata</taxon>
        <taxon>Bifurcata</taxon>
        <taxon>Unidentata</taxon>
        <taxon>Episquamata</taxon>
        <taxon>Toxicofera</taxon>
        <taxon>Iguania</taxon>
        <taxon>Dactyloidae</taxon>
        <taxon>Anolis</taxon>
    </lineage>
</organism>
<keyword evidence="10" id="KW-1185">Reference proteome</keyword>
<comment type="subcellular location">
    <subcellularLocation>
        <location evidence="1">Membrane</location>
    </subcellularLocation>
</comment>
<dbReference type="Proteomes" id="UP000001646">
    <property type="component" value="Chromosome 5"/>
</dbReference>
<dbReference type="SUPFAM" id="SSF55797">
    <property type="entry name" value="PR-1-like"/>
    <property type="match status" value="1"/>
</dbReference>
<gene>
    <name evidence="9" type="primary">LOC103278888</name>
</gene>
<evidence type="ECO:0000256" key="2">
    <source>
        <dbReference type="ARBA" id="ARBA00009923"/>
    </source>
</evidence>
<dbReference type="Pfam" id="PF00188">
    <property type="entry name" value="CAP"/>
    <property type="match status" value="1"/>
</dbReference>
<dbReference type="PROSITE" id="PS01009">
    <property type="entry name" value="CRISP_1"/>
    <property type="match status" value="1"/>
</dbReference>
<evidence type="ECO:0000256" key="4">
    <source>
        <dbReference type="ARBA" id="ARBA00023136"/>
    </source>
</evidence>
<proteinExistence type="inferred from homology"/>
<name>A0A803TTX2_ANOCA</name>
<feature type="domain" description="SCP" evidence="8">
    <location>
        <begin position="37"/>
        <end position="186"/>
    </location>
</feature>
<dbReference type="InterPro" id="IPR035940">
    <property type="entry name" value="CAP_sf"/>
</dbReference>
<evidence type="ECO:0000256" key="1">
    <source>
        <dbReference type="ARBA" id="ARBA00004370"/>
    </source>
</evidence>
<reference evidence="9" key="2">
    <citation type="submission" date="2025-08" db="UniProtKB">
        <authorList>
            <consortium name="Ensembl"/>
        </authorList>
    </citation>
    <scope>IDENTIFICATION</scope>
</reference>
<dbReference type="GeneTree" id="ENSGT00940000166459"/>
<reference evidence="9 10" key="1">
    <citation type="submission" date="2009-12" db="EMBL/GenBank/DDBJ databases">
        <title>The Genome Sequence of Anolis carolinensis (Green Anole Lizard).</title>
        <authorList>
            <consortium name="The Genome Sequencing Platform"/>
            <person name="Di Palma F."/>
            <person name="Alfoldi J."/>
            <person name="Heiman D."/>
            <person name="Young S."/>
            <person name="Grabherr M."/>
            <person name="Johnson J."/>
            <person name="Lander E.S."/>
            <person name="Lindblad-Toh K."/>
        </authorList>
    </citation>
    <scope>NUCLEOTIDE SEQUENCE [LARGE SCALE GENOMIC DNA]</scope>
    <source>
        <strain evidence="9 10">JBL SC #1</strain>
    </source>
</reference>
<dbReference type="SMART" id="SM00198">
    <property type="entry name" value="SCP"/>
    <property type="match status" value="1"/>
</dbReference>
<dbReference type="GO" id="GO:0016020">
    <property type="term" value="C:membrane"/>
    <property type="evidence" value="ECO:0007669"/>
    <property type="project" value="UniProtKB-SubCell"/>
</dbReference>
<dbReference type="RefSeq" id="XP_008109173.1">
    <property type="nucleotide sequence ID" value="XM_008110966.3"/>
</dbReference>
<dbReference type="GO" id="GO:0005615">
    <property type="term" value="C:extracellular space"/>
    <property type="evidence" value="ECO:0000318"/>
    <property type="project" value="GO_Central"/>
</dbReference>
<dbReference type="InterPro" id="IPR001283">
    <property type="entry name" value="CRISP-related"/>
</dbReference>
<dbReference type="Ensembl" id="ENSACAT00000049500.1">
    <property type="protein sequence ID" value="ENSACAP00000038662.1"/>
    <property type="gene ID" value="ENSACAG00000041706.1"/>
</dbReference>
<feature type="chain" id="PRO_5032308370" description="SCP domain-containing protein" evidence="7">
    <location>
        <begin position="25"/>
        <end position="271"/>
    </location>
</feature>
<dbReference type="InParanoid" id="A0A803TTX2"/>
<dbReference type="PANTHER" id="PTHR10334">
    <property type="entry name" value="CYSTEINE-RICH SECRETORY PROTEIN-RELATED"/>
    <property type="match status" value="1"/>
</dbReference>
<keyword evidence="3 7" id="KW-0732">Signal</keyword>
<dbReference type="PRINTS" id="PR00837">
    <property type="entry name" value="V5TPXLIKE"/>
</dbReference>
<comment type="similarity">
    <text evidence="2">Belongs to the CRISP family.</text>
</comment>
<keyword evidence="6" id="KW-1133">Transmembrane helix</keyword>
<evidence type="ECO:0000313" key="10">
    <source>
        <dbReference type="Proteomes" id="UP000001646"/>
    </source>
</evidence>
<keyword evidence="4 6" id="KW-0472">Membrane</keyword>
<evidence type="ECO:0000313" key="9">
    <source>
        <dbReference type="Ensembl" id="ENSACAP00000038662.1"/>
    </source>
</evidence>
<dbReference type="GeneID" id="103278888"/>
<dbReference type="InterPro" id="IPR018244">
    <property type="entry name" value="Allrgn_V5/Tpx1_CS"/>
</dbReference>
<keyword evidence="5" id="KW-1015">Disulfide bond</keyword>
<dbReference type="InterPro" id="IPR014044">
    <property type="entry name" value="CAP_dom"/>
</dbReference>
<dbReference type="OrthoDB" id="43654at2759"/>
<dbReference type="Gene3D" id="3.40.33.10">
    <property type="entry name" value="CAP"/>
    <property type="match status" value="1"/>
</dbReference>
<dbReference type="AlphaFoldDB" id="A0A803TTX2"/>
<evidence type="ECO:0000256" key="5">
    <source>
        <dbReference type="ARBA" id="ARBA00023157"/>
    </source>
</evidence>
<evidence type="ECO:0000256" key="3">
    <source>
        <dbReference type="ARBA" id="ARBA00022729"/>
    </source>
</evidence>
<feature type="signal peptide" evidence="7">
    <location>
        <begin position="1"/>
        <end position="24"/>
    </location>
</feature>
<keyword evidence="6" id="KW-0812">Transmembrane</keyword>
<reference evidence="9" key="3">
    <citation type="submission" date="2025-09" db="UniProtKB">
        <authorList>
            <consortium name="Ensembl"/>
        </authorList>
    </citation>
    <scope>IDENTIFICATION</scope>
</reference>
<feature type="transmembrane region" description="Helical" evidence="6">
    <location>
        <begin position="240"/>
        <end position="264"/>
    </location>
</feature>
<protein>
    <recommendedName>
        <fullName evidence="8">SCP domain-containing protein</fullName>
    </recommendedName>
</protein>
<dbReference type="FunFam" id="3.40.33.10:FF:000008">
    <property type="entry name" value="GLI pathogenesis-related 1 (Glioma)"/>
    <property type="match status" value="1"/>
</dbReference>
<evidence type="ECO:0000256" key="6">
    <source>
        <dbReference type="SAM" id="Phobius"/>
    </source>
</evidence>
<accession>A0A803TTX2</accession>
<sequence>MGMGRACAWLLLGLFASAITLGASQKFAPYPDINNKTFIKEYVDAHNKFRSEVKPSAANMLYMSFDVALARIAKAYAKKCIWDHNEDRHVHPDPKLRPFGENMWMGGASKRPFNVAAAIGAFHSEIKYYDFSTHKCTHVCGHYTQVVWASSYKVGCAIAFCRRVVGGGKNGGILVCDYAPAGNYRGVRPYKAGRPCSECLPGDTCQNNLCRNPQRDQDNTSYANWYPPFKLEIRCDKVCIAVAVLRPLLMFIAFIAVYFLKLYYPGLNFQK</sequence>
<dbReference type="KEGG" id="acs:103278888"/>